<gene>
    <name evidence="2" type="ORF">BJ878DRAFT_205520</name>
</gene>
<evidence type="ECO:0000256" key="1">
    <source>
        <dbReference type="SAM" id="MobiDB-lite"/>
    </source>
</evidence>
<evidence type="ECO:0000313" key="3">
    <source>
        <dbReference type="Proteomes" id="UP000887226"/>
    </source>
</evidence>
<organism evidence="2 3">
    <name type="scientific">Calycina marina</name>
    <dbReference type="NCBI Taxonomy" id="1763456"/>
    <lineage>
        <taxon>Eukaryota</taxon>
        <taxon>Fungi</taxon>
        <taxon>Dikarya</taxon>
        <taxon>Ascomycota</taxon>
        <taxon>Pezizomycotina</taxon>
        <taxon>Leotiomycetes</taxon>
        <taxon>Helotiales</taxon>
        <taxon>Pezizellaceae</taxon>
        <taxon>Calycina</taxon>
    </lineage>
</organism>
<dbReference type="EMBL" id="MU253777">
    <property type="protein sequence ID" value="KAG9247274.1"/>
    <property type="molecule type" value="Genomic_DNA"/>
</dbReference>
<name>A0A9P8CHG3_9HELO</name>
<sequence>MAFNANMTKIGKRKQPGGAKQPEWLWPRPEQTPATPQPSIPAQSKRATKKQEKQLAEDLLKRRDAGELAKVSPPAQLVGLVCF</sequence>
<protein>
    <submittedName>
        <fullName evidence="2">Uncharacterized protein</fullName>
    </submittedName>
</protein>
<proteinExistence type="predicted"/>
<feature type="region of interest" description="Disordered" evidence="1">
    <location>
        <begin position="1"/>
        <end position="54"/>
    </location>
</feature>
<evidence type="ECO:0000313" key="2">
    <source>
        <dbReference type="EMBL" id="KAG9247274.1"/>
    </source>
</evidence>
<dbReference type="AlphaFoldDB" id="A0A9P8CHG3"/>
<reference evidence="2" key="1">
    <citation type="journal article" date="2021" name="IMA Fungus">
        <title>Genomic characterization of three marine fungi, including Emericellopsis atlantica sp. nov. with signatures of a generalist lifestyle and marine biomass degradation.</title>
        <authorList>
            <person name="Hagestad O.C."/>
            <person name="Hou L."/>
            <person name="Andersen J.H."/>
            <person name="Hansen E.H."/>
            <person name="Altermark B."/>
            <person name="Li C."/>
            <person name="Kuhnert E."/>
            <person name="Cox R.J."/>
            <person name="Crous P.W."/>
            <person name="Spatafora J.W."/>
            <person name="Lail K."/>
            <person name="Amirebrahimi M."/>
            <person name="Lipzen A."/>
            <person name="Pangilinan J."/>
            <person name="Andreopoulos W."/>
            <person name="Hayes R.D."/>
            <person name="Ng V."/>
            <person name="Grigoriev I.V."/>
            <person name="Jackson S.A."/>
            <person name="Sutton T.D.S."/>
            <person name="Dobson A.D.W."/>
            <person name="Rama T."/>
        </authorList>
    </citation>
    <scope>NUCLEOTIDE SEQUENCE</scope>
    <source>
        <strain evidence="2">TRa3180A</strain>
    </source>
</reference>
<keyword evidence="3" id="KW-1185">Reference proteome</keyword>
<comment type="caution">
    <text evidence="2">The sequence shown here is derived from an EMBL/GenBank/DDBJ whole genome shotgun (WGS) entry which is preliminary data.</text>
</comment>
<accession>A0A9P8CHG3</accession>
<dbReference type="Proteomes" id="UP000887226">
    <property type="component" value="Unassembled WGS sequence"/>
</dbReference>